<dbReference type="InterPro" id="IPR014782">
    <property type="entry name" value="Peptidase_M1_dom"/>
</dbReference>
<dbReference type="InterPro" id="IPR050344">
    <property type="entry name" value="Peptidase_M1_aminopeptidases"/>
</dbReference>
<evidence type="ECO:0000313" key="6">
    <source>
        <dbReference type="Proteomes" id="UP000588098"/>
    </source>
</evidence>
<feature type="compositionally biased region" description="Basic and acidic residues" evidence="1">
    <location>
        <begin position="283"/>
        <end position="294"/>
    </location>
</feature>
<feature type="region of interest" description="Disordered" evidence="1">
    <location>
        <begin position="247"/>
        <end position="313"/>
    </location>
</feature>
<name>A0A7W9QHF3_9ACTN</name>
<evidence type="ECO:0000313" key="5">
    <source>
        <dbReference type="EMBL" id="MBB5940346.1"/>
    </source>
</evidence>
<dbReference type="GO" id="GO:0008237">
    <property type="term" value="F:metallopeptidase activity"/>
    <property type="evidence" value="ECO:0007669"/>
    <property type="project" value="InterPro"/>
</dbReference>
<evidence type="ECO:0000256" key="2">
    <source>
        <dbReference type="SAM" id="SignalP"/>
    </source>
</evidence>
<proteinExistence type="predicted"/>
<gene>
    <name evidence="5" type="ORF">FHS42_007444</name>
</gene>
<evidence type="ECO:0000256" key="1">
    <source>
        <dbReference type="SAM" id="MobiDB-lite"/>
    </source>
</evidence>
<dbReference type="SUPFAM" id="SSF63737">
    <property type="entry name" value="Leukotriene A4 hydrolase N-terminal domain"/>
    <property type="match status" value="1"/>
</dbReference>
<evidence type="ECO:0008006" key="7">
    <source>
        <dbReference type="Google" id="ProtNLM"/>
    </source>
</evidence>
<feature type="domain" description="Peptidase M1 membrane alanine aminopeptidase" evidence="3">
    <location>
        <begin position="373"/>
        <end position="515"/>
    </location>
</feature>
<evidence type="ECO:0000259" key="4">
    <source>
        <dbReference type="Pfam" id="PF17900"/>
    </source>
</evidence>
<sequence>MPRRHPLRALLCAVLLLVCAACDGASGTDAGPPSGRAAQPGAAGVGDRLFPGLGNGGYDVTHYRLALDYGPDANHLRGTATISARTTAGLSSLNLDFAGLRVHRATVNGAPAATARKGTELTLTPHAALAGNRTFTATIQYSGTPKTIIGADEGEEGWIETDDGAVGLGEPSGSTAWFPGNHHPSDKAAYDIAVTVPADYTAVANGELRGRHTKGGKTRFDWHSSEPMASYLATVIVGSFDVQTHGDLHVNDDGDNNGNGDGDGDGDDNNGTDSAPRSHRDRHSGADPRSDSKSHLSGGDVPQYIAIDPDEAARSRRVADDLTEIMDWESGLFGPYPFSSTGAVVDHAPDLGYALETQSKPYYSSPPDSYLQVHELAHQWFGNSVTPRTWGDIWLNEGFATYAEWLWEEERDDEGRAADQIFSDYYDGSDDQSDGIWAFPPGTPPGPAQLLGPPVYGRGAMTLHQVRKAVGDRTFFSIVRTWTAEHRHGTVSTKDFIALCEEKSGKDLGELFEAWLYEKGKPDLP</sequence>
<evidence type="ECO:0000259" key="3">
    <source>
        <dbReference type="Pfam" id="PF01433"/>
    </source>
</evidence>
<dbReference type="InterPro" id="IPR045357">
    <property type="entry name" value="Aminopeptidase_N-like_N"/>
</dbReference>
<dbReference type="Gene3D" id="2.60.40.1730">
    <property type="entry name" value="tricorn interacting facor f3 domain"/>
    <property type="match status" value="1"/>
</dbReference>
<dbReference type="CDD" id="cd09603">
    <property type="entry name" value="M1_APN_like"/>
    <property type="match status" value="1"/>
</dbReference>
<dbReference type="Pfam" id="PF01433">
    <property type="entry name" value="Peptidase_M1"/>
    <property type="match status" value="1"/>
</dbReference>
<dbReference type="Gene3D" id="1.10.390.10">
    <property type="entry name" value="Neutral Protease Domain 2"/>
    <property type="match status" value="1"/>
</dbReference>
<reference evidence="5 6" key="1">
    <citation type="submission" date="2020-08" db="EMBL/GenBank/DDBJ databases">
        <title>Genomic Encyclopedia of Type Strains, Phase III (KMG-III): the genomes of soil and plant-associated and newly described type strains.</title>
        <authorList>
            <person name="Whitman W."/>
        </authorList>
    </citation>
    <scope>NUCLEOTIDE SEQUENCE [LARGE SCALE GENOMIC DNA]</scope>
    <source>
        <strain evidence="5 6">CECT 8305</strain>
    </source>
</reference>
<accession>A0A7W9QHF3</accession>
<feature type="chain" id="PRO_5038340595" description="Membrane alanyl aminopeptidase" evidence="2">
    <location>
        <begin position="21"/>
        <end position="525"/>
    </location>
</feature>
<dbReference type="Pfam" id="PF17900">
    <property type="entry name" value="Peptidase_M1_N"/>
    <property type="match status" value="1"/>
</dbReference>
<dbReference type="PANTHER" id="PTHR11533">
    <property type="entry name" value="PROTEASE M1 ZINC METALLOPROTEASE"/>
    <property type="match status" value="1"/>
</dbReference>
<protein>
    <recommendedName>
        <fullName evidence="7">Membrane alanyl aminopeptidase</fullName>
    </recommendedName>
</protein>
<comment type="caution">
    <text evidence="5">The sequence shown here is derived from an EMBL/GenBank/DDBJ whole genome shotgun (WGS) entry which is preliminary data.</text>
</comment>
<dbReference type="SUPFAM" id="SSF55486">
    <property type="entry name" value="Metalloproteases ('zincins'), catalytic domain"/>
    <property type="match status" value="1"/>
</dbReference>
<keyword evidence="2" id="KW-0732">Signal</keyword>
<feature type="signal peptide" evidence="2">
    <location>
        <begin position="1"/>
        <end position="20"/>
    </location>
</feature>
<feature type="domain" description="Aminopeptidase N-like N-terminal" evidence="4">
    <location>
        <begin position="61"/>
        <end position="232"/>
    </location>
</feature>
<dbReference type="Proteomes" id="UP000588098">
    <property type="component" value="Unassembled WGS sequence"/>
</dbReference>
<dbReference type="GO" id="GO:0008270">
    <property type="term" value="F:zinc ion binding"/>
    <property type="evidence" value="ECO:0007669"/>
    <property type="project" value="InterPro"/>
</dbReference>
<dbReference type="InterPro" id="IPR042097">
    <property type="entry name" value="Aminopeptidase_N-like_N_sf"/>
</dbReference>
<organism evidence="5 6">
    <name type="scientific">Streptomyces zagrosensis</name>
    <dbReference type="NCBI Taxonomy" id="1042984"/>
    <lineage>
        <taxon>Bacteria</taxon>
        <taxon>Bacillati</taxon>
        <taxon>Actinomycetota</taxon>
        <taxon>Actinomycetes</taxon>
        <taxon>Kitasatosporales</taxon>
        <taxon>Streptomycetaceae</taxon>
        <taxon>Streptomyces</taxon>
    </lineage>
</organism>
<dbReference type="InterPro" id="IPR027268">
    <property type="entry name" value="Peptidase_M4/M1_CTD_sf"/>
</dbReference>
<dbReference type="PANTHER" id="PTHR11533:SF297">
    <property type="entry name" value="AMINOPEPTIDASE N"/>
    <property type="match status" value="1"/>
</dbReference>
<dbReference type="EMBL" id="JACHJL010000041">
    <property type="protein sequence ID" value="MBB5940346.1"/>
    <property type="molecule type" value="Genomic_DNA"/>
</dbReference>
<dbReference type="AlphaFoldDB" id="A0A7W9QHF3"/>
<keyword evidence="6" id="KW-1185">Reference proteome</keyword>